<evidence type="ECO:0000256" key="1">
    <source>
        <dbReference type="ARBA" id="ARBA00023125"/>
    </source>
</evidence>
<feature type="non-terminal residue" evidence="4">
    <location>
        <position position="1"/>
    </location>
</feature>
<reference evidence="4" key="1">
    <citation type="submission" date="2020-11" db="EMBL/GenBank/DDBJ databases">
        <authorList>
            <consortium name="DOE Joint Genome Institute"/>
            <person name="Ahrendt S."/>
            <person name="Riley R."/>
            <person name="Andreopoulos W."/>
            <person name="Labutti K."/>
            <person name="Pangilinan J."/>
            <person name="Ruiz-Duenas F.J."/>
            <person name="Barrasa J.M."/>
            <person name="Sanchez-Garcia M."/>
            <person name="Camarero S."/>
            <person name="Miyauchi S."/>
            <person name="Serrano A."/>
            <person name="Linde D."/>
            <person name="Babiker R."/>
            <person name="Drula E."/>
            <person name="Ayuso-Fernandez I."/>
            <person name="Pacheco R."/>
            <person name="Padilla G."/>
            <person name="Ferreira P."/>
            <person name="Barriuso J."/>
            <person name="Kellner H."/>
            <person name="Castanera R."/>
            <person name="Alfaro M."/>
            <person name="Ramirez L."/>
            <person name="Pisabarro A.G."/>
            <person name="Kuo A."/>
            <person name="Tritt A."/>
            <person name="Lipzen A."/>
            <person name="He G."/>
            <person name="Yan M."/>
            <person name="Ng V."/>
            <person name="Cullen D."/>
            <person name="Martin F."/>
            <person name="Rosso M.-N."/>
            <person name="Henrissat B."/>
            <person name="Hibbett D."/>
            <person name="Martinez A.T."/>
            <person name="Grigoriev I.V."/>
        </authorList>
    </citation>
    <scope>NUCLEOTIDE SEQUENCE</scope>
    <source>
        <strain evidence="4">CIRM-BRFM 674</strain>
    </source>
</reference>
<accession>A0A9P6CYC4</accession>
<gene>
    <name evidence="4" type="ORF">BDN70DRAFT_774465</name>
</gene>
<dbReference type="InterPro" id="IPR006600">
    <property type="entry name" value="HTH_CenpB_DNA-bd_dom"/>
</dbReference>
<evidence type="ECO:0000256" key="2">
    <source>
        <dbReference type="ARBA" id="ARBA00023242"/>
    </source>
</evidence>
<organism evidence="4 5">
    <name type="scientific">Pholiota conissans</name>
    <dbReference type="NCBI Taxonomy" id="109636"/>
    <lineage>
        <taxon>Eukaryota</taxon>
        <taxon>Fungi</taxon>
        <taxon>Dikarya</taxon>
        <taxon>Basidiomycota</taxon>
        <taxon>Agaricomycotina</taxon>
        <taxon>Agaricomycetes</taxon>
        <taxon>Agaricomycetidae</taxon>
        <taxon>Agaricales</taxon>
        <taxon>Agaricineae</taxon>
        <taxon>Strophariaceae</taxon>
        <taxon>Pholiota</taxon>
    </lineage>
</organism>
<evidence type="ECO:0000313" key="4">
    <source>
        <dbReference type="EMBL" id="KAF9477144.1"/>
    </source>
</evidence>
<proteinExistence type="predicted"/>
<keyword evidence="1" id="KW-0238">DNA-binding</keyword>
<dbReference type="InterPro" id="IPR007889">
    <property type="entry name" value="HTH_Psq"/>
</dbReference>
<dbReference type="OrthoDB" id="3197907at2759"/>
<sequence length="74" mass="8372">KEKLSLRKAAKLFKVPRSTVTDRHNGLKTRRDAHEHQQNLTAVQEEILVEWAKSLGRRGVPLSPSALSDYASHI</sequence>
<keyword evidence="5" id="KW-1185">Reference proteome</keyword>
<name>A0A9P6CYC4_9AGAR</name>
<comment type="caution">
    <text evidence="4">The sequence shown here is derived from an EMBL/GenBank/DDBJ whole genome shotgun (WGS) entry which is preliminary data.</text>
</comment>
<evidence type="ECO:0000313" key="5">
    <source>
        <dbReference type="Proteomes" id="UP000807469"/>
    </source>
</evidence>
<dbReference type="Gene3D" id="1.10.10.60">
    <property type="entry name" value="Homeodomain-like"/>
    <property type="match status" value="1"/>
</dbReference>
<dbReference type="AlphaFoldDB" id="A0A9P6CYC4"/>
<dbReference type="EMBL" id="MU155270">
    <property type="protein sequence ID" value="KAF9477144.1"/>
    <property type="molecule type" value="Genomic_DNA"/>
</dbReference>
<dbReference type="InterPro" id="IPR009057">
    <property type="entry name" value="Homeodomain-like_sf"/>
</dbReference>
<evidence type="ECO:0000259" key="3">
    <source>
        <dbReference type="PROSITE" id="PS51253"/>
    </source>
</evidence>
<dbReference type="PROSITE" id="PS51253">
    <property type="entry name" value="HTH_CENPB"/>
    <property type="match status" value="1"/>
</dbReference>
<dbReference type="Proteomes" id="UP000807469">
    <property type="component" value="Unassembled WGS sequence"/>
</dbReference>
<feature type="domain" description="HTH CENPB-type" evidence="3">
    <location>
        <begin position="32"/>
        <end position="74"/>
    </location>
</feature>
<dbReference type="Pfam" id="PF05225">
    <property type="entry name" value="HTH_psq"/>
    <property type="match status" value="1"/>
</dbReference>
<dbReference type="GO" id="GO:0003677">
    <property type="term" value="F:DNA binding"/>
    <property type="evidence" value="ECO:0007669"/>
    <property type="project" value="UniProtKB-KW"/>
</dbReference>
<protein>
    <recommendedName>
        <fullName evidence="3">HTH CENPB-type domain-containing protein</fullName>
    </recommendedName>
</protein>
<feature type="non-terminal residue" evidence="4">
    <location>
        <position position="74"/>
    </location>
</feature>
<keyword evidence="2" id="KW-0539">Nucleus</keyword>
<dbReference type="SUPFAM" id="SSF46689">
    <property type="entry name" value="Homeodomain-like"/>
    <property type="match status" value="1"/>
</dbReference>